<feature type="non-terminal residue" evidence="1">
    <location>
        <position position="1"/>
    </location>
</feature>
<comment type="caution">
    <text evidence="1">The sequence shown here is derived from an EMBL/GenBank/DDBJ whole genome shotgun (WGS) entry which is preliminary data.</text>
</comment>
<sequence length="217" mass="24781">TFTAIDIFNFGGYGMAFLEINKDQYSYNVTDLRFYNEYDKNIKAPQLAINQYITHAIMPNNTGLLSQLKTNSIAATNTWEHSTFDVPIISPCGDRRYNNLHVNSTVPEIGTKILLNFGIISIKFQEPVSYSNGNLTVFRRINQENNVIRQIINSRACNFSLSDDQVTIQFEILHCTFNKPGGQYYIQMDNNFVKSAGHNEPIPVSPTEFLNMNKNEF</sequence>
<proteinExistence type="predicted"/>
<dbReference type="Proteomes" id="UP000789920">
    <property type="component" value="Unassembled WGS sequence"/>
</dbReference>
<accession>A0ACA9RFL7</accession>
<dbReference type="EMBL" id="CAJVQC010052296">
    <property type="protein sequence ID" value="CAG8791399.1"/>
    <property type="molecule type" value="Genomic_DNA"/>
</dbReference>
<gene>
    <name evidence="1" type="ORF">RPERSI_LOCUS19223</name>
</gene>
<evidence type="ECO:0000313" key="1">
    <source>
        <dbReference type="EMBL" id="CAG8791399.1"/>
    </source>
</evidence>
<reference evidence="1" key="1">
    <citation type="submission" date="2021-06" db="EMBL/GenBank/DDBJ databases">
        <authorList>
            <person name="Kallberg Y."/>
            <person name="Tangrot J."/>
            <person name="Rosling A."/>
        </authorList>
    </citation>
    <scope>NUCLEOTIDE SEQUENCE</scope>
    <source>
        <strain evidence="1">MA461A</strain>
    </source>
</reference>
<feature type="non-terminal residue" evidence="1">
    <location>
        <position position="217"/>
    </location>
</feature>
<name>A0ACA9RFL7_9GLOM</name>
<keyword evidence="2" id="KW-1185">Reference proteome</keyword>
<protein>
    <submittedName>
        <fullName evidence="1">12406_t:CDS:1</fullName>
    </submittedName>
</protein>
<organism evidence="1 2">
    <name type="scientific">Racocetra persica</name>
    <dbReference type="NCBI Taxonomy" id="160502"/>
    <lineage>
        <taxon>Eukaryota</taxon>
        <taxon>Fungi</taxon>
        <taxon>Fungi incertae sedis</taxon>
        <taxon>Mucoromycota</taxon>
        <taxon>Glomeromycotina</taxon>
        <taxon>Glomeromycetes</taxon>
        <taxon>Diversisporales</taxon>
        <taxon>Gigasporaceae</taxon>
        <taxon>Racocetra</taxon>
    </lineage>
</organism>
<evidence type="ECO:0000313" key="2">
    <source>
        <dbReference type="Proteomes" id="UP000789920"/>
    </source>
</evidence>